<organism evidence="4 6">
    <name type="scientific">Sanguibacteroides justesenii</name>
    <dbReference type="NCBI Taxonomy" id="1547597"/>
    <lineage>
        <taxon>Bacteria</taxon>
        <taxon>Pseudomonadati</taxon>
        <taxon>Bacteroidota</taxon>
        <taxon>Bacteroidia</taxon>
        <taxon>Bacteroidales</taxon>
        <taxon>Porphyromonadaceae</taxon>
        <taxon>Sanguibacteroides</taxon>
    </lineage>
</organism>
<reference evidence="3 5" key="2">
    <citation type="submission" date="2014-07" db="EMBL/GenBank/DDBJ databases">
        <title>Porphyromonadaceae bacterium OUH 334697 = ATCC BAA-2682 = DSM 28341 draft genome.</title>
        <authorList>
            <person name="Sydenham T.V."/>
            <person name="Hasman H."/>
            <person name="Justesen U.S."/>
        </authorList>
    </citation>
    <scope>NUCLEOTIDE SEQUENCE [LARGE SCALE GENOMIC DNA]</scope>
    <source>
        <strain evidence="3 5">OUH 334697</strain>
    </source>
</reference>
<feature type="transmembrane region" description="Helical" evidence="1">
    <location>
        <begin position="740"/>
        <end position="759"/>
    </location>
</feature>
<dbReference type="GO" id="GO:0005886">
    <property type="term" value="C:plasma membrane"/>
    <property type="evidence" value="ECO:0007669"/>
    <property type="project" value="UniProtKB-SubCell"/>
</dbReference>
<evidence type="ECO:0000259" key="2">
    <source>
        <dbReference type="Pfam" id="PF09822"/>
    </source>
</evidence>
<feature type="transmembrane region" description="Helical" evidence="1">
    <location>
        <begin position="20"/>
        <end position="40"/>
    </location>
</feature>
<dbReference type="Proteomes" id="UP000031937">
    <property type="component" value="Unassembled WGS sequence"/>
</dbReference>
<evidence type="ECO:0000313" key="4">
    <source>
        <dbReference type="EMBL" id="KIO45016.1"/>
    </source>
</evidence>
<proteinExistence type="predicted"/>
<feature type="transmembrane region" description="Helical" evidence="1">
    <location>
        <begin position="253"/>
        <end position="275"/>
    </location>
</feature>
<dbReference type="GO" id="GO:0140359">
    <property type="term" value="F:ABC-type transporter activity"/>
    <property type="evidence" value="ECO:0007669"/>
    <property type="project" value="InterPro"/>
</dbReference>
<dbReference type="InterPro" id="IPR029062">
    <property type="entry name" value="Class_I_gatase-like"/>
</dbReference>
<feature type="domain" description="ABC-type uncharacterised transport system" evidence="2">
    <location>
        <begin position="451"/>
        <end position="689"/>
    </location>
</feature>
<dbReference type="OrthoDB" id="1020756at2"/>
<dbReference type="EMBL" id="JPIT01000032">
    <property type="protein sequence ID" value="KIO43307.1"/>
    <property type="molecule type" value="Genomic_DNA"/>
</dbReference>
<keyword evidence="1" id="KW-0472">Membrane</keyword>
<comment type="caution">
    <text evidence="4">The sequence shown here is derived from an EMBL/GenBank/DDBJ whole genome shotgun (WGS) entry which is preliminary data.</text>
</comment>
<feature type="transmembrane region" description="Helical" evidence="1">
    <location>
        <begin position="118"/>
        <end position="139"/>
    </location>
</feature>
<feature type="transmembrane region" description="Helical" evidence="1">
    <location>
        <begin position="145"/>
        <end position="167"/>
    </location>
</feature>
<feature type="transmembrane region" description="Helical" evidence="1">
    <location>
        <begin position="228"/>
        <end position="246"/>
    </location>
</feature>
<name>A0A0C3REP3_9PORP</name>
<dbReference type="Pfam" id="PF12679">
    <property type="entry name" value="ABC2_membrane_2"/>
    <property type="match status" value="1"/>
</dbReference>
<evidence type="ECO:0000313" key="6">
    <source>
        <dbReference type="Proteomes" id="UP000031980"/>
    </source>
</evidence>
<dbReference type="SUPFAM" id="SSF52317">
    <property type="entry name" value="Class I glutamine amidotransferase-like"/>
    <property type="match status" value="1"/>
</dbReference>
<keyword evidence="1" id="KW-1133">Transmembrane helix</keyword>
<gene>
    <name evidence="4" type="ORF">BA92_08425</name>
    <name evidence="3" type="ORF">IE90_14050</name>
</gene>
<keyword evidence="6" id="KW-1185">Reference proteome</keyword>
<evidence type="ECO:0000313" key="3">
    <source>
        <dbReference type="EMBL" id="KIO43307.1"/>
    </source>
</evidence>
<dbReference type="EMBL" id="JPIU01000038">
    <property type="protein sequence ID" value="KIO45016.1"/>
    <property type="molecule type" value="Genomic_DNA"/>
</dbReference>
<dbReference type="Pfam" id="PF09822">
    <property type="entry name" value="ABC_transp_aux"/>
    <property type="match status" value="1"/>
</dbReference>
<feature type="transmembrane region" description="Helical" evidence="1">
    <location>
        <begin position="174"/>
        <end position="193"/>
    </location>
</feature>
<dbReference type="Proteomes" id="UP000031980">
    <property type="component" value="Unassembled WGS sequence"/>
</dbReference>
<keyword evidence="1" id="KW-0812">Transmembrane</keyword>
<evidence type="ECO:0000313" key="5">
    <source>
        <dbReference type="Proteomes" id="UP000031937"/>
    </source>
</evidence>
<reference evidence="4 6" key="1">
    <citation type="submission" date="2014-07" db="EMBL/GenBank/DDBJ databases">
        <title>Porphyromonadaceae bacterium OUH 308042 = ATCC BAA-2681 = DSM 28342 draft genome.</title>
        <authorList>
            <person name="Sydenham T.V."/>
            <person name="Hasman H."/>
            <person name="Justensen U.S."/>
        </authorList>
    </citation>
    <scope>NUCLEOTIDE SEQUENCE [LARGE SCALE GENOMIC DNA]</scope>
    <source>
        <strain evidence="4 6">OUH 308042</strain>
    </source>
</reference>
<dbReference type="RefSeq" id="WP_041504406.1">
    <property type="nucleotide sequence ID" value="NZ_JPIT01000032.1"/>
</dbReference>
<evidence type="ECO:0000256" key="1">
    <source>
        <dbReference type="SAM" id="Phobius"/>
    </source>
</evidence>
<protein>
    <submittedName>
        <fullName evidence="4">ABC transporter</fullName>
    </submittedName>
</protein>
<dbReference type="AlphaFoldDB" id="A0A0C3REP3"/>
<feature type="transmembrane region" description="Helical" evidence="1">
    <location>
        <begin position="60"/>
        <end position="79"/>
    </location>
</feature>
<accession>A0A0C3REP3</accession>
<dbReference type="InterPro" id="IPR019196">
    <property type="entry name" value="ABC_transp_unknown"/>
</dbReference>
<sequence>MRMIYKIARTELQTLFYSPVAWLIIVIFTFQAAMAFSDVFSNFVRNQELGYTLRDVTMRTYAGMWGLFTNVQQYLYFYIPLLTMGLMSRELGSGSIKLLYSSPVTNTQIILGKFLSMMIYGIVLVFILFVFVVYGAAAIKSFDFVATLSGLLGLYLLICAYAAIGLFMSSLTSYQVVAAMGTLAVLAVLNFIGGTWQDIAFVRDITYWLSIRGRASEFINGLICSDDVLYFIIVIALFLALSIIRLQGVRQKSAWTVSCGKYIGVVFIAMFLGYLSSRPKLMGFYDATRTKARTLTTNSQEIVKKMEGGLTITTYTNILDNYYTIALPRSINRDLERFKQYTRFKPEIKMKYVYYYDKAENPQLDKRYPGLSDRERMVKICNSWNLDTNMFITPEDVRKMEDLSPEKNRFVRVLERENGQKTFLRVFDDMYVHPFESEISAAFKRLVMELPKVGFVKGHGERDCIKEGDRDYNRFAQDRPFRYSLINNGFDFLEVTLDREIPENIDILVIADMREPLSPEENRRLNAYIERGGNLMIAGEPRRQEVMNPLVEQFGVRFMPGRLVRPTENFQADFIIATPTREAGEFSYHFDNMIKREYVVTMPGCTALEYTRDKGFNVTPLFTGDTVNCWNEVETTDFVDDTVRLNPEAGEIEKIYTTALALTRKVGEKEQKIIILGDADCLSNGEISISRKGVRASNYSLITGSFFWMSDEEVPIDVRRPNPPDNAVRVGETGMYISKLGLMGLFPILLAIAAIIIWIRRRGR</sequence>